<feature type="domain" description="Major facilitator superfamily (MFS) profile" evidence="7">
    <location>
        <begin position="175"/>
        <end position="677"/>
    </location>
</feature>
<feature type="compositionally biased region" description="Low complexity" evidence="5">
    <location>
        <begin position="125"/>
        <end position="139"/>
    </location>
</feature>
<feature type="region of interest" description="Disordered" evidence="5">
    <location>
        <begin position="1"/>
        <end position="140"/>
    </location>
</feature>
<feature type="region of interest" description="Disordered" evidence="5">
    <location>
        <begin position="408"/>
        <end position="437"/>
    </location>
</feature>
<sequence length="692" mass="76240">MSADPDGEKVQVHGQQPQHQHQHHHPDDVERPPSVTTETTSTAHDGIGPEDDENDDDDDYATERDLEKADHIVSATFPGEAAGGGTTVRAGSPGLDHHHHHRSGPGSAPDPDLEEKTVGDDAVVARRSPSRASSARSRPLTIVPRHRRRGLFGRFTIVPEVKRPYDYKNSTKWGLTATVAFATIAAPLGSSIFYREAAPASPFPLSLPHDTVIYHHSCCPRASLLFGLLLLTCIRRSQSARQTTAALPVLTRELNTTQTVTNLSVAMYMLAMSIFPLWWSSFSEQLGRRTVYLVSFSLFVVFSVLCAVSTSAAMLVVFRVLTGGASASVQAVGAGTIADIWEPRERGRAMSMFYLGPLLGPIVAPVVGGVLAQKLGWQSTQYFLAIYGAVILLMLFFLLPETLARRRADDDDDNDQQQQQQQQQQGAGQGEQLQRTTTAQSAKIKTQRLARAVKRVVIDPLSVLLFLRFPPVLITVLVAAIAFGALFVANISIQQTFSAPPYGFPQLIVGLLYVPLGLGYFSASFFGGRWIDNIMAREARKANRYDEHGKLVYLPEDRMRENMWIANTVYPLGLLLFGWTLRYGVFWFVPSLGGFFFGVSSMLVFSAATTMLTEFVHKRSSAGVAVNNFVRNILSCVGTVVAAPWINAIGTGWVFTIIAIFCLASGYFGIWILRRNAPRWRKDMDEAMKKIK</sequence>
<evidence type="ECO:0000256" key="6">
    <source>
        <dbReference type="SAM" id="Phobius"/>
    </source>
</evidence>
<dbReference type="Gene3D" id="1.20.1250.20">
    <property type="entry name" value="MFS general substrate transporter like domains"/>
    <property type="match status" value="1"/>
</dbReference>
<gene>
    <name evidence="8" type="ORF">PCL_06009</name>
</gene>
<evidence type="ECO:0000256" key="5">
    <source>
        <dbReference type="SAM" id="MobiDB-lite"/>
    </source>
</evidence>
<feature type="transmembrane region" description="Helical" evidence="6">
    <location>
        <begin position="291"/>
        <end position="318"/>
    </location>
</feature>
<feature type="compositionally biased region" description="Low complexity" evidence="5">
    <location>
        <begin position="416"/>
        <end position="434"/>
    </location>
</feature>
<feature type="transmembrane region" description="Helical" evidence="6">
    <location>
        <begin position="260"/>
        <end position="279"/>
    </location>
</feature>
<keyword evidence="2 6" id="KW-0812">Transmembrane</keyword>
<feature type="transmembrane region" description="Helical" evidence="6">
    <location>
        <begin position="379"/>
        <end position="399"/>
    </location>
</feature>
<dbReference type="AlphaFoldDB" id="A0A2U3ELG0"/>
<protein>
    <recommendedName>
        <fullName evidence="7">Major facilitator superfamily (MFS) profile domain-containing protein</fullName>
    </recommendedName>
</protein>
<feature type="compositionally biased region" description="Acidic residues" evidence="5">
    <location>
        <begin position="48"/>
        <end position="60"/>
    </location>
</feature>
<keyword evidence="3 6" id="KW-1133">Transmembrane helix</keyword>
<dbReference type="GO" id="GO:0015203">
    <property type="term" value="F:polyamine transmembrane transporter activity"/>
    <property type="evidence" value="ECO:0007669"/>
    <property type="project" value="TreeGrafter"/>
</dbReference>
<evidence type="ECO:0000256" key="2">
    <source>
        <dbReference type="ARBA" id="ARBA00022692"/>
    </source>
</evidence>
<dbReference type="Pfam" id="PF07690">
    <property type="entry name" value="MFS_1"/>
    <property type="match status" value="1"/>
</dbReference>
<evidence type="ECO:0000313" key="8">
    <source>
        <dbReference type="EMBL" id="PWI75351.1"/>
    </source>
</evidence>
<dbReference type="InterPro" id="IPR020846">
    <property type="entry name" value="MFS_dom"/>
</dbReference>
<dbReference type="GO" id="GO:0010509">
    <property type="term" value="P:intracellular polyamine homeostasis"/>
    <property type="evidence" value="ECO:0007669"/>
    <property type="project" value="TreeGrafter"/>
</dbReference>
<dbReference type="PROSITE" id="PS50850">
    <property type="entry name" value="MFS"/>
    <property type="match status" value="1"/>
</dbReference>
<evidence type="ECO:0000256" key="3">
    <source>
        <dbReference type="ARBA" id="ARBA00022989"/>
    </source>
</evidence>
<feature type="transmembrane region" description="Helical" evidence="6">
    <location>
        <begin position="595"/>
        <end position="617"/>
    </location>
</feature>
<evidence type="ECO:0000256" key="4">
    <source>
        <dbReference type="ARBA" id="ARBA00023136"/>
    </source>
</evidence>
<feature type="transmembrane region" description="Helical" evidence="6">
    <location>
        <begin position="173"/>
        <end position="193"/>
    </location>
</feature>
<evidence type="ECO:0000313" key="9">
    <source>
        <dbReference type="Proteomes" id="UP000245956"/>
    </source>
</evidence>
<accession>A0A2U3ELG0</accession>
<feature type="transmembrane region" description="Helical" evidence="6">
    <location>
        <begin position="507"/>
        <end position="531"/>
    </location>
</feature>
<evidence type="ECO:0000256" key="1">
    <source>
        <dbReference type="ARBA" id="ARBA00004141"/>
    </source>
</evidence>
<dbReference type="PANTHER" id="PTHR23502">
    <property type="entry name" value="MAJOR FACILITATOR SUPERFAMILY"/>
    <property type="match status" value="1"/>
</dbReference>
<dbReference type="Proteomes" id="UP000245956">
    <property type="component" value="Unassembled WGS sequence"/>
</dbReference>
<keyword evidence="4 6" id="KW-0472">Membrane</keyword>
<feature type="compositionally biased region" description="Basic and acidic residues" evidence="5">
    <location>
        <begin position="61"/>
        <end position="71"/>
    </location>
</feature>
<dbReference type="InterPro" id="IPR011701">
    <property type="entry name" value="MFS"/>
</dbReference>
<organism evidence="8 9">
    <name type="scientific">Purpureocillium lilacinum</name>
    <name type="common">Paecilomyces lilacinus</name>
    <dbReference type="NCBI Taxonomy" id="33203"/>
    <lineage>
        <taxon>Eukaryota</taxon>
        <taxon>Fungi</taxon>
        <taxon>Dikarya</taxon>
        <taxon>Ascomycota</taxon>
        <taxon>Pezizomycotina</taxon>
        <taxon>Sordariomycetes</taxon>
        <taxon>Hypocreomycetidae</taxon>
        <taxon>Hypocreales</taxon>
        <taxon>Ophiocordycipitaceae</taxon>
        <taxon>Purpureocillium</taxon>
    </lineage>
</organism>
<dbReference type="PANTHER" id="PTHR23502:SF5">
    <property type="entry name" value="QUINIDINE RESISTANCE PROTEIN 3"/>
    <property type="match status" value="1"/>
</dbReference>
<feature type="compositionally biased region" description="Polar residues" evidence="5">
    <location>
        <begin position="34"/>
        <end position="43"/>
    </location>
</feature>
<feature type="transmembrane region" description="Helical" evidence="6">
    <location>
        <begin position="352"/>
        <end position="373"/>
    </location>
</feature>
<dbReference type="Gene3D" id="1.20.1720.10">
    <property type="entry name" value="Multidrug resistance protein D"/>
    <property type="match status" value="1"/>
</dbReference>
<name>A0A2U3ELG0_PURLI</name>
<feature type="compositionally biased region" description="Basic and acidic residues" evidence="5">
    <location>
        <begin position="1"/>
        <end position="11"/>
    </location>
</feature>
<comment type="caution">
    <text evidence="8">The sequence shown here is derived from an EMBL/GenBank/DDBJ whole genome shotgun (WGS) entry which is preliminary data.</text>
</comment>
<proteinExistence type="predicted"/>
<feature type="transmembrane region" description="Helical" evidence="6">
    <location>
        <begin position="629"/>
        <end position="646"/>
    </location>
</feature>
<dbReference type="GO" id="GO:0005886">
    <property type="term" value="C:plasma membrane"/>
    <property type="evidence" value="ECO:0007669"/>
    <property type="project" value="TreeGrafter"/>
</dbReference>
<feature type="transmembrane region" description="Helical" evidence="6">
    <location>
        <begin position="213"/>
        <end position="234"/>
    </location>
</feature>
<feature type="transmembrane region" description="Helical" evidence="6">
    <location>
        <begin position="568"/>
        <end position="589"/>
    </location>
</feature>
<dbReference type="SUPFAM" id="SSF103473">
    <property type="entry name" value="MFS general substrate transporter"/>
    <property type="match status" value="1"/>
</dbReference>
<evidence type="ECO:0000259" key="7">
    <source>
        <dbReference type="PROSITE" id="PS50850"/>
    </source>
</evidence>
<dbReference type="CDD" id="cd17323">
    <property type="entry name" value="MFS_Tpo1_MDR_like"/>
    <property type="match status" value="1"/>
</dbReference>
<feature type="transmembrane region" description="Helical" evidence="6">
    <location>
        <begin position="461"/>
        <end position="487"/>
    </location>
</feature>
<dbReference type="InterPro" id="IPR036259">
    <property type="entry name" value="MFS_trans_sf"/>
</dbReference>
<feature type="transmembrane region" description="Helical" evidence="6">
    <location>
        <begin position="652"/>
        <end position="673"/>
    </location>
</feature>
<comment type="subcellular location">
    <subcellularLocation>
        <location evidence="1">Membrane</location>
        <topology evidence="1">Multi-pass membrane protein</topology>
    </subcellularLocation>
</comment>
<reference evidence="8 9" key="1">
    <citation type="journal article" date="2016" name="Front. Microbiol.">
        <title>Genome and transcriptome sequences reveal the specific parasitism of the nematophagous Purpureocillium lilacinum 36-1.</title>
        <authorList>
            <person name="Xie J."/>
            <person name="Li S."/>
            <person name="Mo C."/>
            <person name="Xiao X."/>
            <person name="Peng D."/>
            <person name="Wang G."/>
            <person name="Xiao Y."/>
        </authorList>
    </citation>
    <scope>NUCLEOTIDE SEQUENCE [LARGE SCALE GENOMIC DNA]</scope>
    <source>
        <strain evidence="8 9">36-1</strain>
    </source>
</reference>
<dbReference type="EMBL" id="LCWV01000002">
    <property type="protein sequence ID" value="PWI75351.1"/>
    <property type="molecule type" value="Genomic_DNA"/>
</dbReference>